<evidence type="ECO:0000256" key="1">
    <source>
        <dbReference type="ARBA" id="ARBA00022448"/>
    </source>
</evidence>
<evidence type="ECO:0000256" key="9">
    <source>
        <dbReference type="SAM" id="Phobius"/>
    </source>
</evidence>
<keyword evidence="8 9" id="KW-0472">Membrane</keyword>
<keyword evidence="2" id="KW-0597">Phosphoprotein</keyword>
<gene>
    <name evidence="10" type="ORF">H9864_08600</name>
</gene>
<feature type="transmembrane region" description="Helical" evidence="9">
    <location>
        <begin position="209"/>
        <end position="227"/>
    </location>
</feature>
<name>A0A9E2KM49_9FIRM</name>
<organism evidence="10 11">
    <name type="scientific">Candidatus Faecalibacterium intestinavium</name>
    <dbReference type="NCBI Taxonomy" id="2838580"/>
    <lineage>
        <taxon>Bacteria</taxon>
        <taxon>Bacillati</taxon>
        <taxon>Bacillota</taxon>
        <taxon>Clostridia</taxon>
        <taxon>Eubacteriales</taxon>
        <taxon>Oscillospiraceae</taxon>
        <taxon>Faecalibacterium</taxon>
    </lineage>
</organism>
<dbReference type="InterPro" id="IPR004338">
    <property type="entry name" value="NqrB/RnfD"/>
</dbReference>
<comment type="caution">
    <text evidence="10">The sequence shown here is derived from an EMBL/GenBank/DDBJ whole genome shotgun (WGS) entry which is preliminary data.</text>
</comment>
<keyword evidence="4" id="KW-0288">FMN</keyword>
<feature type="transmembrane region" description="Helical" evidence="9">
    <location>
        <begin position="77"/>
        <end position="105"/>
    </location>
</feature>
<keyword evidence="1" id="KW-0813">Transport</keyword>
<evidence type="ECO:0000256" key="6">
    <source>
        <dbReference type="ARBA" id="ARBA00022967"/>
    </source>
</evidence>
<dbReference type="Pfam" id="PF03116">
    <property type="entry name" value="NQR2_RnfD_RnfE"/>
    <property type="match status" value="1"/>
</dbReference>
<dbReference type="PANTHER" id="PTHR30578:SF0">
    <property type="entry name" value="ION-TRANSLOCATING OXIDOREDUCTASE COMPLEX SUBUNIT D"/>
    <property type="match status" value="1"/>
</dbReference>
<reference evidence="10" key="2">
    <citation type="submission" date="2021-04" db="EMBL/GenBank/DDBJ databases">
        <authorList>
            <person name="Gilroy R."/>
        </authorList>
    </citation>
    <scope>NUCLEOTIDE SEQUENCE</scope>
    <source>
        <strain evidence="10">742</strain>
    </source>
</reference>
<feature type="transmembrane region" description="Helical" evidence="9">
    <location>
        <begin position="182"/>
        <end position="202"/>
    </location>
</feature>
<evidence type="ECO:0000256" key="3">
    <source>
        <dbReference type="ARBA" id="ARBA00022630"/>
    </source>
</evidence>
<evidence type="ECO:0000313" key="10">
    <source>
        <dbReference type="EMBL" id="MBU3820407.1"/>
    </source>
</evidence>
<accession>A0A9E2KM49</accession>
<evidence type="ECO:0000256" key="7">
    <source>
        <dbReference type="ARBA" id="ARBA00022989"/>
    </source>
</evidence>
<keyword evidence="5 9" id="KW-0812">Transmembrane</keyword>
<dbReference type="AlphaFoldDB" id="A0A9E2KM49"/>
<dbReference type="GO" id="GO:0055085">
    <property type="term" value="P:transmembrane transport"/>
    <property type="evidence" value="ECO:0007669"/>
    <property type="project" value="InterPro"/>
</dbReference>
<evidence type="ECO:0000256" key="4">
    <source>
        <dbReference type="ARBA" id="ARBA00022643"/>
    </source>
</evidence>
<evidence type="ECO:0000313" key="11">
    <source>
        <dbReference type="Proteomes" id="UP000824178"/>
    </source>
</evidence>
<keyword evidence="6" id="KW-1278">Translocase</keyword>
<keyword evidence="3" id="KW-0285">Flavoprotein</keyword>
<dbReference type="GO" id="GO:0005886">
    <property type="term" value="C:plasma membrane"/>
    <property type="evidence" value="ECO:0007669"/>
    <property type="project" value="TreeGrafter"/>
</dbReference>
<dbReference type="PANTHER" id="PTHR30578">
    <property type="entry name" value="ELECTRON TRANSPORT COMPLEX PROTEIN RNFD"/>
    <property type="match status" value="1"/>
</dbReference>
<evidence type="ECO:0000256" key="8">
    <source>
        <dbReference type="ARBA" id="ARBA00023136"/>
    </source>
</evidence>
<protein>
    <submittedName>
        <fullName evidence="10">RnfABCDGE type electron transport complex subunit D</fullName>
    </submittedName>
</protein>
<keyword evidence="7 9" id="KW-1133">Transmembrane helix</keyword>
<feature type="transmembrane region" description="Helical" evidence="9">
    <location>
        <begin position="35"/>
        <end position="56"/>
    </location>
</feature>
<evidence type="ECO:0000256" key="2">
    <source>
        <dbReference type="ARBA" id="ARBA00022553"/>
    </source>
</evidence>
<proteinExistence type="predicted"/>
<dbReference type="Proteomes" id="UP000824178">
    <property type="component" value="Unassembled WGS sequence"/>
</dbReference>
<evidence type="ECO:0000256" key="5">
    <source>
        <dbReference type="ARBA" id="ARBA00022692"/>
    </source>
</evidence>
<reference evidence="10" key="1">
    <citation type="journal article" date="2021" name="PeerJ">
        <title>Extensive microbial diversity within the chicken gut microbiome revealed by metagenomics and culture.</title>
        <authorList>
            <person name="Gilroy R."/>
            <person name="Ravi A."/>
            <person name="Getino M."/>
            <person name="Pursley I."/>
            <person name="Horton D.L."/>
            <person name="Alikhan N.F."/>
            <person name="Baker D."/>
            <person name="Gharbi K."/>
            <person name="Hall N."/>
            <person name="Watson M."/>
            <person name="Adriaenssens E.M."/>
            <person name="Foster-Nyarko E."/>
            <person name="Jarju S."/>
            <person name="Secka A."/>
            <person name="Antonio M."/>
            <person name="Oren A."/>
            <person name="Chaudhuri R.R."/>
            <person name="La Ragione R."/>
            <person name="Hildebrand F."/>
            <person name="Pallen M.J."/>
        </authorList>
    </citation>
    <scope>NUCLEOTIDE SEQUENCE</scope>
    <source>
        <strain evidence="10">742</strain>
    </source>
</reference>
<sequence length="346" mass="38337">MPEMSMKEREQALHDTGAYYRHTCWMAVPLLCMSAYLYGLRPVVLCMGAFLIGNFCDRLVAFLRRRVYQPSDYSSESFALIIALLLPATVSWYVMAVAVVAGVLIGKEAFGGYGSYPFHPAAVGYVVAAVSWPEQMFRYPLPYTEIPLWDASSVAVTSGISDTLRNGGLPNLDPFSLLLGEFASPMGTGCCLIILACGLFLWRQKDIRLSAAFSFVAACALVAFFFPRQADLVNTPFWENVLPRLNVVKYELLSGAMLFTAVFLLNEPYTCPHRRIGRIAYGALVGLVSMSFRYFGVYTTGACFAILAVNSIAGWLDRAEARLYALDDQFHWIPWLHRGEKGGDAA</sequence>
<feature type="transmembrane region" description="Helical" evidence="9">
    <location>
        <begin position="298"/>
        <end position="316"/>
    </location>
</feature>
<dbReference type="EMBL" id="JAHLFH010000182">
    <property type="protein sequence ID" value="MBU3820407.1"/>
    <property type="molecule type" value="Genomic_DNA"/>
</dbReference>